<feature type="transmembrane region" description="Helical" evidence="2">
    <location>
        <begin position="129"/>
        <end position="146"/>
    </location>
</feature>
<reference evidence="3" key="1">
    <citation type="submission" date="2023-03" db="EMBL/GenBank/DDBJ databases">
        <title>Mating type loci evolution in Malassezia.</title>
        <authorList>
            <person name="Coelho M.A."/>
        </authorList>
    </citation>
    <scope>NUCLEOTIDE SEQUENCE</scope>
    <source>
        <strain evidence="3">CBS 9431</strain>
    </source>
</reference>
<evidence type="ECO:0000313" key="4">
    <source>
        <dbReference type="Proteomes" id="UP001217754"/>
    </source>
</evidence>
<sequence length="334" mass="36008">MARASMASDAATMDVDTALSMSSSDAAASSSQVHVLSPQPAADDPFPTAGPASTHMRKRDAPGDSVAVTTTNVRYAIGLLGSCFTAPQGTYLCTSPSMQPTFNNSWLATTPGLAIDTTGMLPALHAEPSLVLVCLLVLILASGLQVRRVHLEACKATCTLPTRRLLAALRICTYVQDGAAVVLFVLMIYLRIQVSHANDAFNTTNGKRAIGAPALAHPGVVPTPLTLDANVGTAFSCVCISSVLFCALARWERMRLARETPLEGTDEEADQRWSRFMRMPMTETLRPTSRPITISAPRPIYTPDSVPVKHEAWMGIERRRLHPYPDVHLRTDLA</sequence>
<keyword evidence="2" id="KW-0472">Membrane</keyword>
<dbReference type="Proteomes" id="UP001217754">
    <property type="component" value="Chromosome 8"/>
</dbReference>
<feature type="transmembrane region" description="Helical" evidence="2">
    <location>
        <begin position="167"/>
        <end position="190"/>
    </location>
</feature>
<dbReference type="AlphaFoldDB" id="A0AAF0JBI7"/>
<feature type="transmembrane region" description="Helical" evidence="2">
    <location>
        <begin position="231"/>
        <end position="249"/>
    </location>
</feature>
<accession>A0AAF0JBI7</accession>
<evidence type="ECO:0000256" key="1">
    <source>
        <dbReference type="SAM" id="MobiDB-lite"/>
    </source>
</evidence>
<keyword evidence="2" id="KW-1133">Transmembrane helix</keyword>
<evidence type="ECO:0000313" key="3">
    <source>
        <dbReference type="EMBL" id="WFD40902.1"/>
    </source>
</evidence>
<dbReference type="EMBL" id="CP119965">
    <property type="protein sequence ID" value="WFD40902.1"/>
    <property type="molecule type" value="Genomic_DNA"/>
</dbReference>
<dbReference type="RefSeq" id="XP_060123799.1">
    <property type="nucleotide sequence ID" value="XM_060267816.1"/>
</dbReference>
<keyword evidence="4" id="KW-1185">Reference proteome</keyword>
<name>A0AAF0JBI7_9BASI</name>
<keyword evidence="2" id="KW-0812">Transmembrane</keyword>
<protein>
    <submittedName>
        <fullName evidence="3">Uncharacterized protein</fullName>
    </submittedName>
</protein>
<gene>
    <name evidence="3" type="ORF">MJAP1_003893</name>
</gene>
<dbReference type="GeneID" id="85227544"/>
<evidence type="ECO:0000256" key="2">
    <source>
        <dbReference type="SAM" id="Phobius"/>
    </source>
</evidence>
<organism evidence="3 4">
    <name type="scientific">Malassezia japonica</name>
    <dbReference type="NCBI Taxonomy" id="223818"/>
    <lineage>
        <taxon>Eukaryota</taxon>
        <taxon>Fungi</taxon>
        <taxon>Dikarya</taxon>
        <taxon>Basidiomycota</taxon>
        <taxon>Ustilaginomycotina</taxon>
        <taxon>Malasseziomycetes</taxon>
        <taxon>Malasseziales</taxon>
        <taxon>Malasseziaceae</taxon>
        <taxon>Malassezia</taxon>
    </lineage>
</organism>
<feature type="region of interest" description="Disordered" evidence="1">
    <location>
        <begin position="30"/>
        <end position="64"/>
    </location>
</feature>
<proteinExistence type="predicted"/>